<accession>A0ABT5LW03</accession>
<keyword evidence="2" id="KW-1185">Reference proteome</keyword>
<comment type="caution">
    <text evidence="1">The sequence shown here is derived from an EMBL/GenBank/DDBJ whole genome shotgun (WGS) entry which is preliminary data.</text>
</comment>
<sequence>MNKHLMIMAVFFLTACGSSVSFSPKENELPDAKVGESYYSTINIEGGRVIGMLTGNSVKPDNLGLYAQHCELPKEVITKNTISKKDNNCIIISGIPAKAGTATVNIHGAIYGNMFKSSEEFNKVYTIKINSH</sequence>
<organism evidence="1 2">
    <name type="scientific">Xenorhabdus anantnagensis</name>
    <dbReference type="NCBI Taxonomy" id="3025875"/>
    <lineage>
        <taxon>Bacteria</taxon>
        <taxon>Pseudomonadati</taxon>
        <taxon>Pseudomonadota</taxon>
        <taxon>Gammaproteobacteria</taxon>
        <taxon>Enterobacterales</taxon>
        <taxon>Morganellaceae</taxon>
        <taxon>Xenorhabdus</taxon>
    </lineage>
</organism>
<dbReference type="PROSITE" id="PS51257">
    <property type="entry name" value="PROKAR_LIPOPROTEIN"/>
    <property type="match status" value="1"/>
</dbReference>
<dbReference type="Proteomes" id="UP001220225">
    <property type="component" value="Unassembled WGS sequence"/>
</dbReference>
<evidence type="ECO:0000313" key="1">
    <source>
        <dbReference type="EMBL" id="MDC9597998.1"/>
    </source>
</evidence>
<dbReference type="EMBL" id="JAQRFN010000020">
    <property type="protein sequence ID" value="MDC9597998.1"/>
    <property type="molecule type" value="Genomic_DNA"/>
</dbReference>
<proteinExistence type="predicted"/>
<dbReference type="RefSeq" id="WP_273576530.1">
    <property type="nucleotide sequence ID" value="NZ_JAQRFN010000020.1"/>
</dbReference>
<evidence type="ECO:0000313" key="2">
    <source>
        <dbReference type="Proteomes" id="UP001220225"/>
    </source>
</evidence>
<reference evidence="1 2" key="1">
    <citation type="submission" date="2023-02" db="EMBL/GenBank/DDBJ databases">
        <title>Entomopathogenic bacteria.</title>
        <authorList>
            <person name="Machado R.A."/>
        </authorList>
    </citation>
    <scope>NUCLEOTIDE SEQUENCE [LARGE SCALE GENOMIC DNA]</scope>
    <source>
        <strain evidence="1 2">XENO-2</strain>
    </source>
</reference>
<name>A0ABT5LW03_9GAMM</name>
<evidence type="ECO:0008006" key="3">
    <source>
        <dbReference type="Google" id="ProtNLM"/>
    </source>
</evidence>
<protein>
    <recommendedName>
        <fullName evidence="3">Lipoprotein</fullName>
    </recommendedName>
</protein>
<gene>
    <name evidence="1" type="ORF">PSI14_14360</name>
</gene>